<dbReference type="InterPro" id="IPR036397">
    <property type="entry name" value="RNaseH_sf"/>
</dbReference>
<dbReference type="KEGG" id="nga:Ngar_c21460"/>
<dbReference type="GO" id="GO:0004523">
    <property type="term" value="F:RNA-DNA hybrid ribonuclease activity"/>
    <property type="evidence" value="ECO:0007669"/>
    <property type="project" value="InterPro"/>
</dbReference>
<dbReference type="RefSeq" id="WP_015019611.1">
    <property type="nucleotide sequence ID" value="NC_018719.1"/>
</dbReference>
<dbReference type="InterPro" id="IPR012337">
    <property type="entry name" value="RNaseH-like_sf"/>
</dbReference>
<name>K0ICH1_NITGG</name>
<dbReference type="GeneID" id="13796009"/>
<feature type="domain" description="RNase H type-1" evidence="1">
    <location>
        <begin position="25"/>
        <end position="132"/>
    </location>
</feature>
<sequence>MKQVISVRILGPSMSSDFGGFACYAYVIRDKEGHLPHEAFGLAEKANSQASIASSSIATYTALIRALQWLIHHGYQDEIIIVKSSSKSVVSQLDEAYPSSHQVTESRMPKSVIPLHEKASRLKSKFYKISFESVKSKSGKQSSSDSNEDPADVEERKEIEELLVMAYVEAEEKIMRQNRMLADQNSPFVTVAQLMKYDNNKKQVQTS</sequence>
<organism evidence="2 3">
    <name type="scientific">Nitrososphaera gargensis (strain Ga9.2)</name>
    <dbReference type="NCBI Taxonomy" id="1237085"/>
    <lineage>
        <taxon>Archaea</taxon>
        <taxon>Nitrososphaerota</taxon>
        <taxon>Nitrososphaeria</taxon>
        <taxon>Nitrososphaerales</taxon>
        <taxon>Nitrososphaeraceae</taxon>
        <taxon>Nitrososphaera</taxon>
    </lineage>
</organism>
<keyword evidence="3" id="KW-1185">Reference proteome</keyword>
<dbReference type="InParanoid" id="K0ICH1"/>
<evidence type="ECO:0000313" key="2">
    <source>
        <dbReference type="EMBL" id="AFU59076.1"/>
    </source>
</evidence>
<dbReference type="BioCyc" id="CNIT1237085:G1324-2144-MONOMER"/>
<dbReference type="EMBL" id="CP002408">
    <property type="protein sequence ID" value="AFU59076.1"/>
    <property type="molecule type" value="Genomic_DNA"/>
</dbReference>
<evidence type="ECO:0000313" key="3">
    <source>
        <dbReference type="Proteomes" id="UP000008037"/>
    </source>
</evidence>
<protein>
    <recommendedName>
        <fullName evidence="1">RNase H type-1 domain-containing protein</fullName>
    </recommendedName>
</protein>
<dbReference type="AlphaFoldDB" id="K0ICH1"/>
<dbReference type="Proteomes" id="UP000008037">
    <property type="component" value="Chromosome"/>
</dbReference>
<dbReference type="SUPFAM" id="SSF53098">
    <property type="entry name" value="Ribonuclease H-like"/>
    <property type="match status" value="1"/>
</dbReference>
<dbReference type="Gene3D" id="3.30.420.10">
    <property type="entry name" value="Ribonuclease H-like superfamily/Ribonuclease H"/>
    <property type="match status" value="1"/>
</dbReference>
<proteinExistence type="predicted"/>
<dbReference type="HOGENOM" id="CLU_1324057_0_0_2"/>
<dbReference type="STRING" id="1237085.Ngar_c21460"/>
<accession>K0ICH1</accession>
<dbReference type="InterPro" id="IPR002156">
    <property type="entry name" value="RNaseH_domain"/>
</dbReference>
<evidence type="ECO:0000259" key="1">
    <source>
        <dbReference type="Pfam" id="PF13456"/>
    </source>
</evidence>
<dbReference type="GO" id="GO:0003676">
    <property type="term" value="F:nucleic acid binding"/>
    <property type="evidence" value="ECO:0007669"/>
    <property type="project" value="InterPro"/>
</dbReference>
<reference evidence="2 3" key="1">
    <citation type="journal article" date="2012" name="Environ. Microbiol.">
        <title>The genome of the ammonia-oxidizing Candidatus Nitrososphaera gargensis: insights into metabolic versatility and environmental adaptations.</title>
        <authorList>
            <person name="Spang A."/>
            <person name="Poehlein A."/>
            <person name="Offre P."/>
            <person name="Zumbragel S."/>
            <person name="Haider S."/>
            <person name="Rychlik N."/>
            <person name="Nowka B."/>
            <person name="Schmeisser C."/>
            <person name="Lebedeva E.V."/>
            <person name="Rattei T."/>
            <person name="Bohm C."/>
            <person name="Schmid M."/>
            <person name="Galushko A."/>
            <person name="Hatzenpichler R."/>
            <person name="Weinmaier T."/>
            <person name="Daniel R."/>
            <person name="Schleper C."/>
            <person name="Spieck E."/>
            <person name="Streit W."/>
            <person name="Wagner M."/>
        </authorList>
    </citation>
    <scope>NUCLEOTIDE SEQUENCE [LARGE SCALE GENOMIC DNA]</scope>
    <source>
        <strain evidence="3">Ga9.2</strain>
    </source>
</reference>
<gene>
    <name evidence="2" type="ordered locus">Ngar_c21460</name>
</gene>
<dbReference type="Pfam" id="PF13456">
    <property type="entry name" value="RVT_3"/>
    <property type="match status" value="1"/>
</dbReference>